<feature type="chain" id="PRO_5040943538" description="T9SS C-terminal target domain-containing protein" evidence="1">
    <location>
        <begin position="21"/>
        <end position="433"/>
    </location>
</feature>
<comment type="caution">
    <text evidence="2">The sequence shown here is derived from an EMBL/GenBank/DDBJ whole genome shotgun (WGS) entry which is preliminary data.</text>
</comment>
<dbReference type="RefSeq" id="WP_226544408.1">
    <property type="nucleotide sequence ID" value="NZ_JAJAPW010000006.1"/>
</dbReference>
<feature type="signal peptide" evidence="1">
    <location>
        <begin position="1"/>
        <end position="20"/>
    </location>
</feature>
<dbReference type="Proteomes" id="UP001139199">
    <property type="component" value="Unassembled WGS sequence"/>
</dbReference>
<proteinExistence type="predicted"/>
<keyword evidence="1" id="KW-0732">Signal</keyword>
<accession>A0A9X1I180</accession>
<gene>
    <name evidence="2" type="ORF">LG649_13820</name>
</gene>
<evidence type="ECO:0000256" key="1">
    <source>
        <dbReference type="SAM" id="SignalP"/>
    </source>
</evidence>
<evidence type="ECO:0000313" key="3">
    <source>
        <dbReference type="Proteomes" id="UP001139199"/>
    </source>
</evidence>
<dbReference type="PANTHER" id="PTHR41339:SF1">
    <property type="entry name" value="SECRETED PROTEIN"/>
    <property type="match status" value="1"/>
</dbReference>
<organism evidence="2 3">
    <name type="scientific">Neotamlana laminarinivorans</name>
    <dbReference type="NCBI Taxonomy" id="2883124"/>
    <lineage>
        <taxon>Bacteria</taxon>
        <taxon>Pseudomonadati</taxon>
        <taxon>Bacteroidota</taxon>
        <taxon>Flavobacteriia</taxon>
        <taxon>Flavobacteriales</taxon>
        <taxon>Flavobacteriaceae</taxon>
        <taxon>Neotamlana</taxon>
    </lineage>
</organism>
<keyword evidence="3" id="KW-1185">Reference proteome</keyword>
<protein>
    <recommendedName>
        <fullName evidence="4">T9SS C-terminal target domain-containing protein</fullName>
    </recommendedName>
</protein>
<reference evidence="2" key="1">
    <citation type="submission" date="2021-10" db="EMBL/GenBank/DDBJ databases">
        <title>Tamlana sargassums sp. nov., and Tamlana laminarinivorans sp. nov., two new bacteria isolated from the brown alga.</title>
        <authorList>
            <person name="Li J."/>
        </authorList>
    </citation>
    <scope>NUCLEOTIDE SEQUENCE</scope>
    <source>
        <strain evidence="2">PT2-4</strain>
    </source>
</reference>
<dbReference type="PANTHER" id="PTHR41339">
    <property type="entry name" value="LIPL48"/>
    <property type="match status" value="1"/>
</dbReference>
<evidence type="ECO:0008006" key="4">
    <source>
        <dbReference type="Google" id="ProtNLM"/>
    </source>
</evidence>
<dbReference type="AlphaFoldDB" id="A0A9X1I180"/>
<evidence type="ECO:0000313" key="2">
    <source>
        <dbReference type="EMBL" id="MCB4799928.1"/>
    </source>
</evidence>
<dbReference type="EMBL" id="JAJAPW010000006">
    <property type="protein sequence ID" value="MCB4799928.1"/>
    <property type="molecule type" value="Genomic_DNA"/>
</dbReference>
<sequence length="433" mass="48013">MKKFTKLMCLFLLLGMASFAQERGISNNSGSWLERWTEFYPNKVDYSEPTTILKGDISSDIVLKKTNVYILIGNVFVTNNATLTIEPGTVIVADSNSKATLTITKGAKIMAQGNITDPIIFTSDKDSKRAGDWGGLFILGNAPTNKLGNVGFLASVYPNLEPQDYAKLSYGGENVADYSGELNYVRIEYAGYSNDSDKTRGALSFAGVGNTTKVSNVMVSYSESMSFNFVGGKLSTEKLVSLKAKGVDYNFNLGAVVELNNSLAVRSPYISSVYESSCIRVNSYLNKEDSNFYDKETNVTVNHVTVLTDSKDIKTDLSMGLIREAVYVGNHTTFKMNNSVISGFSKAVLLGDDIKLNDENLNKIQFVNSYFNNCLGNIFIEDNTNNSDLEHWYGNPYFSNVYSKDDHKDIFIDTFGKRPDYRLRIDNIVADNN</sequence>
<name>A0A9X1I180_9FLAO</name>